<evidence type="ECO:0000256" key="2">
    <source>
        <dbReference type="SAM" id="Phobius"/>
    </source>
</evidence>
<gene>
    <name evidence="3" type="ORF">GCM10008959_25790</name>
</gene>
<evidence type="ECO:0000313" key="4">
    <source>
        <dbReference type="Proteomes" id="UP000634308"/>
    </source>
</evidence>
<keyword evidence="2" id="KW-1133">Transmembrane helix</keyword>
<comment type="caution">
    <text evidence="3">The sequence shown here is derived from an EMBL/GenBank/DDBJ whole genome shotgun (WGS) entry which is preliminary data.</text>
</comment>
<sequence length="87" mass="8604">MEWGAVPGAGMGGQSGPAAGDQGRNGCINSVDIAIFPATPYPEGMKKSLLMLAAFALLTATSGVLAAGTGTVPTKPPVVKNDPCAEC</sequence>
<proteinExistence type="predicted"/>
<accession>A0ABQ2RV37</accession>
<protein>
    <submittedName>
        <fullName evidence="3">Uncharacterized protein</fullName>
    </submittedName>
</protein>
<dbReference type="Proteomes" id="UP000634308">
    <property type="component" value="Unassembled WGS sequence"/>
</dbReference>
<feature type="transmembrane region" description="Helical" evidence="2">
    <location>
        <begin position="49"/>
        <end position="68"/>
    </location>
</feature>
<keyword evidence="2" id="KW-0472">Membrane</keyword>
<dbReference type="EMBL" id="BMQM01000017">
    <property type="protein sequence ID" value="GGR62603.1"/>
    <property type="molecule type" value="Genomic_DNA"/>
</dbReference>
<evidence type="ECO:0000313" key="3">
    <source>
        <dbReference type="EMBL" id="GGR62603.1"/>
    </source>
</evidence>
<feature type="region of interest" description="Disordered" evidence="1">
    <location>
        <begin position="1"/>
        <end position="23"/>
    </location>
</feature>
<reference evidence="4" key="1">
    <citation type="journal article" date="2019" name="Int. J. Syst. Evol. Microbiol.">
        <title>The Global Catalogue of Microorganisms (GCM) 10K type strain sequencing project: providing services to taxonomists for standard genome sequencing and annotation.</title>
        <authorList>
            <consortium name="The Broad Institute Genomics Platform"/>
            <consortium name="The Broad Institute Genome Sequencing Center for Infectious Disease"/>
            <person name="Wu L."/>
            <person name="Ma J."/>
        </authorList>
    </citation>
    <scope>NUCLEOTIDE SEQUENCE [LARGE SCALE GENOMIC DNA]</scope>
    <source>
        <strain evidence="4">JCM 31404</strain>
    </source>
</reference>
<organism evidence="3 4">
    <name type="scientific">Deinococcus seoulensis</name>
    <dbReference type="NCBI Taxonomy" id="1837379"/>
    <lineage>
        <taxon>Bacteria</taxon>
        <taxon>Thermotogati</taxon>
        <taxon>Deinococcota</taxon>
        <taxon>Deinococci</taxon>
        <taxon>Deinococcales</taxon>
        <taxon>Deinococcaceae</taxon>
        <taxon>Deinococcus</taxon>
    </lineage>
</organism>
<name>A0ABQ2RV37_9DEIO</name>
<keyword evidence="4" id="KW-1185">Reference proteome</keyword>
<keyword evidence="2" id="KW-0812">Transmembrane</keyword>
<evidence type="ECO:0000256" key="1">
    <source>
        <dbReference type="SAM" id="MobiDB-lite"/>
    </source>
</evidence>